<evidence type="ECO:0000313" key="3">
    <source>
        <dbReference type="EMBL" id="PHN04434.1"/>
    </source>
</evidence>
<evidence type="ECO:0000313" key="4">
    <source>
        <dbReference type="Proteomes" id="UP000223913"/>
    </source>
</evidence>
<dbReference type="RefSeq" id="WP_099152007.1">
    <property type="nucleotide sequence ID" value="NZ_PDUD01000025.1"/>
</dbReference>
<dbReference type="HAMAP" id="MF_00795">
    <property type="entry name" value="CutC"/>
    <property type="match status" value="1"/>
</dbReference>
<sequence>MENYLLEICCDHLESALAAQAGGADRIELCAALATDGITPSAGLLAAVVKRLSIPVFVLVRPRPGNFVYNERELESMLFDIHECKGIGAAGIVSGALLPDGTIDREATAKLIAAAAPLPFTFHKAFDLTPDPQAALDTLIELGAARVLTSGQVPKAVDAKPLLQQLAARGAGRIMILCGGGVRDHNLADLSTMEGISEFHSSALRPNGSDAVYPTVDEGMVKNMRQILRP</sequence>
<evidence type="ECO:0000256" key="1">
    <source>
        <dbReference type="ARBA" id="ARBA00007768"/>
    </source>
</evidence>
<accession>A0A2D0N7D8</accession>
<comment type="similarity">
    <text evidence="1 2">Belongs to the CutC family.</text>
</comment>
<dbReference type="AlphaFoldDB" id="A0A2D0N7D8"/>
<dbReference type="OrthoDB" id="9815677at2"/>
<dbReference type="PANTHER" id="PTHR12598">
    <property type="entry name" value="COPPER HOMEOSTASIS PROTEIN CUTC"/>
    <property type="match status" value="1"/>
</dbReference>
<organism evidence="3 4">
    <name type="scientific">Flavilitoribacter nigricans (strain ATCC 23147 / DSM 23189 / NBRC 102662 / NCIMB 1420 / SS-2)</name>
    <name type="common">Lewinella nigricans</name>
    <dbReference type="NCBI Taxonomy" id="1122177"/>
    <lineage>
        <taxon>Bacteria</taxon>
        <taxon>Pseudomonadati</taxon>
        <taxon>Bacteroidota</taxon>
        <taxon>Saprospiria</taxon>
        <taxon>Saprospirales</taxon>
        <taxon>Lewinellaceae</taxon>
        <taxon>Flavilitoribacter</taxon>
    </lineage>
</organism>
<dbReference type="GO" id="GO:0005507">
    <property type="term" value="F:copper ion binding"/>
    <property type="evidence" value="ECO:0007669"/>
    <property type="project" value="TreeGrafter"/>
</dbReference>
<protein>
    <recommendedName>
        <fullName evidence="2">PF03932 family protein CutC</fullName>
    </recommendedName>
</protein>
<gene>
    <name evidence="2" type="primary">cutC</name>
    <name evidence="3" type="ORF">CRP01_20720</name>
</gene>
<dbReference type="Gene3D" id="3.20.20.380">
    <property type="entry name" value="Copper homeostasis (CutC) domain"/>
    <property type="match status" value="1"/>
</dbReference>
<proteinExistence type="inferred from homology"/>
<dbReference type="PANTHER" id="PTHR12598:SF0">
    <property type="entry name" value="COPPER HOMEOSTASIS PROTEIN CUTC HOMOLOG"/>
    <property type="match status" value="1"/>
</dbReference>
<comment type="subcellular location">
    <subcellularLocation>
        <location evidence="2">Cytoplasm</location>
    </subcellularLocation>
</comment>
<comment type="caution">
    <text evidence="2">Once thought to be involved in copper homeostasis, experiments in E.coli have shown this is not the case.</text>
</comment>
<dbReference type="Proteomes" id="UP000223913">
    <property type="component" value="Unassembled WGS sequence"/>
</dbReference>
<name>A0A2D0N7D8_FLAN2</name>
<keyword evidence="4" id="KW-1185">Reference proteome</keyword>
<dbReference type="InterPro" id="IPR036822">
    <property type="entry name" value="CutC-like_dom_sf"/>
</dbReference>
<dbReference type="EMBL" id="PDUD01000025">
    <property type="protein sequence ID" value="PHN04434.1"/>
    <property type="molecule type" value="Genomic_DNA"/>
</dbReference>
<reference evidence="3 4" key="1">
    <citation type="submission" date="2017-10" db="EMBL/GenBank/DDBJ databases">
        <title>The draft genome sequence of Lewinella nigricans NBRC 102662.</title>
        <authorList>
            <person name="Wang K."/>
        </authorList>
    </citation>
    <scope>NUCLEOTIDE SEQUENCE [LARGE SCALE GENOMIC DNA]</scope>
    <source>
        <strain evidence="3 4">NBRC 102662</strain>
    </source>
</reference>
<dbReference type="Pfam" id="PF03932">
    <property type="entry name" value="CutC"/>
    <property type="match status" value="1"/>
</dbReference>
<keyword evidence="2" id="KW-0963">Cytoplasm</keyword>
<comment type="caution">
    <text evidence="3">The sequence shown here is derived from an EMBL/GenBank/DDBJ whole genome shotgun (WGS) entry which is preliminary data.</text>
</comment>
<dbReference type="InterPro" id="IPR005627">
    <property type="entry name" value="CutC-like"/>
</dbReference>
<evidence type="ECO:0000256" key="2">
    <source>
        <dbReference type="HAMAP-Rule" id="MF_00795"/>
    </source>
</evidence>
<dbReference type="SUPFAM" id="SSF110395">
    <property type="entry name" value="CutC-like"/>
    <property type="match status" value="1"/>
</dbReference>
<dbReference type="GO" id="GO:0005737">
    <property type="term" value="C:cytoplasm"/>
    <property type="evidence" value="ECO:0007669"/>
    <property type="project" value="UniProtKB-SubCell"/>
</dbReference>